<comment type="caution">
    <text evidence="1">The sequence shown here is derived from an EMBL/GenBank/DDBJ whole genome shotgun (WGS) entry which is preliminary data.</text>
</comment>
<organism evidence="1 2">
    <name type="scientific">Lunasporangiospora selenospora</name>
    <dbReference type="NCBI Taxonomy" id="979761"/>
    <lineage>
        <taxon>Eukaryota</taxon>
        <taxon>Fungi</taxon>
        <taxon>Fungi incertae sedis</taxon>
        <taxon>Mucoromycota</taxon>
        <taxon>Mortierellomycotina</taxon>
        <taxon>Mortierellomycetes</taxon>
        <taxon>Mortierellales</taxon>
        <taxon>Mortierellaceae</taxon>
        <taxon>Lunasporangiospora</taxon>
    </lineage>
</organism>
<sequence length="115" mass="12932">KELIHIPDALLFNPVQDGDLVEKQFIKTCYPDIENNTITPNFADTVILAVRNVQADHLNNIATELFCPDQDATVYTAIDSVSCDDDGEASRVINQDDLKNFVPPDFQPFELRLKP</sequence>
<dbReference type="AlphaFoldDB" id="A0A9P6EVB3"/>
<feature type="non-terminal residue" evidence="1">
    <location>
        <position position="1"/>
    </location>
</feature>
<keyword evidence="2" id="KW-1185">Reference proteome</keyword>
<dbReference type="Proteomes" id="UP000780801">
    <property type="component" value="Unassembled WGS sequence"/>
</dbReference>
<accession>A0A9P6EVB3</accession>
<gene>
    <name evidence="1" type="ORF">BGW38_010312</name>
</gene>
<dbReference type="OrthoDB" id="2488152at2759"/>
<evidence type="ECO:0008006" key="3">
    <source>
        <dbReference type="Google" id="ProtNLM"/>
    </source>
</evidence>
<protein>
    <recommendedName>
        <fullName evidence="3">ATP-dependent DNA helicase</fullName>
    </recommendedName>
</protein>
<dbReference type="EMBL" id="JAABOA010008200">
    <property type="protein sequence ID" value="KAF9536112.1"/>
    <property type="molecule type" value="Genomic_DNA"/>
</dbReference>
<reference evidence="1" key="1">
    <citation type="journal article" date="2020" name="Fungal Divers.">
        <title>Resolving the Mortierellaceae phylogeny through synthesis of multi-gene phylogenetics and phylogenomics.</title>
        <authorList>
            <person name="Vandepol N."/>
            <person name="Liber J."/>
            <person name="Desiro A."/>
            <person name="Na H."/>
            <person name="Kennedy M."/>
            <person name="Barry K."/>
            <person name="Grigoriev I.V."/>
            <person name="Miller A.N."/>
            <person name="O'Donnell K."/>
            <person name="Stajich J.E."/>
            <person name="Bonito G."/>
        </authorList>
    </citation>
    <scope>NUCLEOTIDE SEQUENCE</scope>
    <source>
        <strain evidence="1">KOD1015</strain>
    </source>
</reference>
<name>A0A9P6EVB3_9FUNG</name>
<feature type="non-terminal residue" evidence="1">
    <location>
        <position position="115"/>
    </location>
</feature>
<evidence type="ECO:0000313" key="1">
    <source>
        <dbReference type="EMBL" id="KAF9536112.1"/>
    </source>
</evidence>
<proteinExistence type="predicted"/>
<evidence type="ECO:0000313" key="2">
    <source>
        <dbReference type="Proteomes" id="UP000780801"/>
    </source>
</evidence>